<dbReference type="EMBL" id="FQYX01000020">
    <property type="protein sequence ID" value="SHJ41237.1"/>
    <property type="molecule type" value="Genomic_DNA"/>
</dbReference>
<sequence length="437" mass="48913">MGNHKIYPTFPSGRRDFIKKSGMALLGGSLVSPVLTFGANSLYKDSTLKVGLIGCGGRGTGAAAQALQADPNVILYAMGDVFEDQLNLAHRELQKAMGNKVKVAPENKFIGFDAYQKVIDSGVDVVLLTTPPAFRPDHLNAAVEAGKHVFCEKPVAVDAPGIHKVLAAAKKAKEKGLSLVSGFCFRYDYPNREIVGRILDGQIGDIRTVTTFRHGGEAWYKDRQPDWTDMAYEMRNWYYYNWLSGDIVVEQAVHSLDMMSWVMGDKMPVSATGTGGRQVRVDSKYGNIYDHFAVEFEYENGAKGYHFTRQQNNTSHRNSVEALGTEGTSITHIGRRYEITGKNNYTYDGERNNMFQTEQDELFASIRNGKPINDGEWMSKSTMLAIWARMVAYTGQTLTWDQVFNSKENLGPKIEEYNWHLKWPTPPVAIPGKTKFF</sequence>
<gene>
    <name evidence="4" type="ORF">SAMN04487911_12037</name>
</gene>
<feature type="domain" description="GFO/IDH/MocA-like oxidoreductase" evidence="3">
    <location>
        <begin position="198"/>
        <end position="328"/>
    </location>
</feature>
<dbReference type="SUPFAM" id="SSF51735">
    <property type="entry name" value="NAD(P)-binding Rossmann-fold domains"/>
    <property type="match status" value="1"/>
</dbReference>
<evidence type="ECO:0000313" key="4">
    <source>
        <dbReference type="EMBL" id="SHJ41237.1"/>
    </source>
</evidence>
<feature type="transmembrane region" description="Helical" evidence="1">
    <location>
        <begin position="21"/>
        <end position="43"/>
    </location>
</feature>
<dbReference type="AlphaFoldDB" id="A0A1M6J3J8"/>
<feature type="domain" description="Gfo/Idh/MocA-like oxidoreductase N-terminal" evidence="2">
    <location>
        <begin position="48"/>
        <end position="174"/>
    </location>
</feature>
<evidence type="ECO:0000259" key="2">
    <source>
        <dbReference type="Pfam" id="PF01408"/>
    </source>
</evidence>
<keyword evidence="1" id="KW-0472">Membrane</keyword>
<dbReference type="Pfam" id="PF01408">
    <property type="entry name" value="GFO_IDH_MocA"/>
    <property type="match status" value="1"/>
</dbReference>
<reference evidence="4 5" key="1">
    <citation type="submission" date="2016-11" db="EMBL/GenBank/DDBJ databases">
        <authorList>
            <person name="Jaros S."/>
            <person name="Januszkiewicz K."/>
            <person name="Wedrychowicz H."/>
        </authorList>
    </citation>
    <scope>NUCLEOTIDE SEQUENCE [LARGE SCALE GENOMIC DNA]</scope>
    <source>
        <strain evidence="4 5">CGMCC 1.8863</strain>
    </source>
</reference>
<dbReference type="InterPro" id="IPR000683">
    <property type="entry name" value="Gfo/Idh/MocA-like_OxRdtase_N"/>
</dbReference>
<dbReference type="SUPFAM" id="SSF55347">
    <property type="entry name" value="Glyceraldehyde-3-phosphate dehydrogenase-like, C-terminal domain"/>
    <property type="match status" value="1"/>
</dbReference>
<dbReference type="Proteomes" id="UP000184231">
    <property type="component" value="Unassembled WGS sequence"/>
</dbReference>
<dbReference type="InterPro" id="IPR050463">
    <property type="entry name" value="Gfo/Idh/MocA_oxidrdct_glycsds"/>
</dbReference>
<dbReference type="Pfam" id="PF22725">
    <property type="entry name" value="GFO_IDH_MocA_C3"/>
    <property type="match status" value="1"/>
</dbReference>
<dbReference type="OrthoDB" id="127583at2"/>
<evidence type="ECO:0000256" key="1">
    <source>
        <dbReference type="SAM" id="Phobius"/>
    </source>
</evidence>
<keyword evidence="1" id="KW-0812">Transmembrane</keyword>
<dbReference type="InterPro" id="IPR055170">
    <property type="entry name" value="GFO_IDH_MocA-like_dom"/>
</dbReference>
<dbReference type="Gene3D" id="3.30.360.10">
    <property type="entry name" value="Dihydrodipicolinate Reductase, domain 2"/>
    <property type="match status" value="1"/>
</dbReference>
<dbReference type="PANTHER" id="PTHR43818:SF5">
    <property type="entry name" value="OXIDOREDUCTASE FAMILY PROTEIN"/>
    <property type="match status" value="1"/>
</dbReference>
<accession>A0A1M6J3J8</accession>
<keyword evidence="1" id="KW-1133">Transmembrane helix</keyword>
<dbReference type="Gene3D" id="3.40.50.720">
    <property type="entry name" value="NAD(P)-binding Rossmann-like Domain"/>
    <property type="match status" value="1"/>
</dbReference>
<protein>
    <submittedName>
        <fullName evidence="4">Predicted dehydrogenase</fullName>
    </submittedName>
</protein>
<evidence type="ECO:0000259" key="3">
    <source>
        <dbReference type="Pfam" id="PF22725"/>
    </source>
</evidence>
<name>A0A1M6J3J8_9FLAO</name>
<organism evidence="4 5">
    <name type="scientific">Arenibacter nanhaiticus</name>
    <dbReference type="NCBI Taxonomy" id="558155"/>
    <lineage>
        <taxon>Bacteria</taxon>
        <taxon>Pseudomonadati</taxon>
        <taxon>Bacteroidota</taxon>
        <taxon>Flavobacteriia</taxon>
        <taxon>Flavobacteriales</taxon>
        <taxon>Flavobacteriaceae</taxon>
        <taxon>Arenibacter</taxon>
    </lineage>
</organism>
<dbReference type="RefSeq" id="WP_072765032.1">
    <property type="nucleotide sequence ID" value="NZ_FQYX01000020.1"/>
</dbReference>
<keyword evidence="5" id="KW-1185">Reference proteome</keyword>
<dbReference type="PANTHER" id="PTHR43818">
    <property type="entry name" value="BCDNA.GH03377"/>
    <property type="match status" value="1"/>
</dbReference>
<dbReference type="GO" id="GO:0000166">
    <property type="term" value="F:nucleotide binding"/>
    <property type="evidence" value="ECO:0007669"/>
    <property type="project" value="InterPro"/>
</dbReference>
<dbReference type="STRING" id="558155.SAMN04487911_12037"/>
<dbReference type="InterPro" id="IPR036291">
    <property type="entry name" value="NAD(P)-bd_dom_sf"/>
</dbReference>
<proteinExistence type="predicted"/>
<evidence type="ECO:0000313" key="5">
    <source>
        <dbReference type="Proteomes" id="UP000184231"/>
    </source>
</evidence>